<dbReference type="Proteomes" id="UP000828390">
    <property type="component" value="Unassembled WGS sequence"/>
</dbReference>
<dbReference type="AlphaFoldDB" id="A0A9D4L7C6"/>
<reference evidence="1" key="2">
    <citation type="submission" date="2020-11" db="EMBL/GenBank/DDBJ databases">
        <authorList>
            <person name="McCartney M.A."/>
            <person name="Auch B."/>
            <person name="Kono T."/>
            <person name="Mallez S."/>
            <person name="Becker A."/>
            <person name="Gohl D.M."/>
            <person name="Silverstein K.A.T."/>
            <person name="Koren S."/>
            <person name="Bechman K.B."/>
            <person name="Herman A."/>
            <person name="Abrahante J.E."/>
            <person name="Garbe J."/>
        </authorList>
    </citation>
    <scope>NUCLEOTIDE SEQUENCE</scope>
    <source>
        <strain evidence="1">Duluth1</strain>
        <tissue evidence="1">Whole animal</tissue>
    </source>
</reference>
<comment type="caution">
    <text evidence="1">The sequence shown here is derived from an EMBL/GenBank/DDBJ whole genome shotgun (WGS) entry which is preliminary data.</text>
</comment>
<proteinExistence type="predicted"/>
<keyword evidence="2" id="KW-1185">Reference proteome</keyword>
<evidence type="ECO:0000313" key="2">
    <source>
        <dbReference type="Proteomes" id="UP000828390"/>
    </source>
</evidence>
<dbReference type="PANTHER" id="PTHR43675:SF1">
    <property type="entry name" value="RIKEN CDNA 2700097O09 GENE"/>
    <property type="match status" value="1"/>
</dbReference>
<organism evidence="1 2">
    <name type="scientific">Dreissena polymorpha</name>
    <name type="common">Zebra mussel</name>
    <name type="synonym">Mytilus polymorpha</name>
    <dbReference type="NCBI Taxonomy" id="45954"/>
    <lineage>
        <taxon>Eukaryota</taxon>
        <taxon>Metazoa</taxon>
        <taxon>Spiralia</taxon>
        <taxon>Lophotrochozoa</taxon>
        <taxon>Mollusca</taxon>
        <taxon>Bivalvia</taxon>
        <taxon>Autobranchia</taxon>
        <taxon>Heteroconchia</taxon>
        <taxon>Euheterodonta</taxon>
        <taxon>Imparidentia</taxon>
        <taxon>Neoheterodontei</taxon>
        <taxon>Myida</taxon>
        <taxon>Dreissenoidea</taxon>
        <taxon>Dreissenidae</taxon>
        <taxon>Dreissena</taxon>
    </lineage>
</organism>
<name>A0A9D4L7C6_DREPO</name>
<dbReference type="GO" id="GO:0008168">
    <property type="term" value="F:methyltransferase activity"/>
    <property type="evidence" value="ECO:0007669"/>
    <property type="project" value="TreeGrafter"/>
</dbReference>
<dbReference type="PANTHER" id="PTHR43675">
    <property type="entry name" value="ARSENITE METHYLTRANSFERASE"/>
    <property type="match status" value="1"/>
</dbReference>
<gene>
    <name evidence="1" type="ORF">DPMN_095894</name>
</gene>
<accession>A0A9D4L7C6</accession>
<dbReference type="OrthoDB" id="15794at2759"/>
<dbReference type="SUPFAM" id="SSF53335">
    <property type="entry name" value="S-adenosyl-L-methionine-dependent methyltransferases"/>
    <property type="match status" value="1"/>
</dbReference>
<dbReference type="InterPro" id="IPR026669">
    <property type="entry name" value="Arsenite_MeTrfase-like"/>
</dbReference>
<dbReference type="InterPro" id="IPR029063">
    <property type="entry name" value="SAM-dependent_MTases_sf"/>
</dbReference>
<dbReference type="Gene3D" id="3.40.50.150">
    <property type="entry name" value="Vaccinia Virus protein VP39"/>
    <property type="match status" value="1"/>
</dbReference>
<evidence type="ECO:0000313" key="1">
    <source>
        <dbReference type="EMBL" id="KAH3853372.1"/>
    </source>
</evidence>
<protein>
    <recommendedName>
        <fullName evidence="3">Methyltransferase domain-containing protein</fullName>
    </recommendedName>
</protein>
<reference evidence="1" key="1">
    <citation type="journal article" date="2019" name="bioRxiv">
        <title>The Genome of the Zebra Mussel, Dreissena polymorpha: A Resource for Invasive Species Research.</title>
        <authorList>
            <person name="McCartney M.A."/>
            <person name="Auch B."/>
            <person name="Kono T."/>
            <person name="Mallez S."/>
            <person name="Zhang Y."/>
            <person name="Obille A."/>
            <person name="Becker A."/>
            <person name="Abrahante J.E."/>
            <person name="Garbe J."/>
            <person name="Badalamenti J.P."/>
            <person name="Herman A."/>
            <person name="Mangelson H."/>
            <person name="Liachko I."/>
            <person name="Sullivan S."/>
            <person name="Sone E.D."/>
            <person name="Koren S."/>
            <person name="Silverstein K.A.T."/>
            <person name="Beckman K.B."/>
            <person name="Gohl D.M."/>
        </authorList>
    </citation>
    <scope>NUCLEOTIDE SEQUENCE</scope>
    <source>
        <strain evidence="1">Duluth1</strain>
        <tissue evidence="1">Whole animal</tissue>
    </source>
</reference>
<dbReference type="CDD" id="cd02440">
    <property type="entry name" value="AdoMet_MTases"/>
    <property type="match status" value="1"/>
</dbReference>
<sequence length="313" mass="35709">MDFQQSVAAFKTILTSINHDILESFLLWTKDYVNDALREQERKDNANVILDSIREDIRNDLPLTASSPSEQFVKPSAGQNADCDTSSTVHIDAFLYEEDDVDDLVERGLLSRNYCVHCLSRQVKPLTFISHSASVPQIKFIFQYLLGDLRHRTVVDVGSRTGAILYGAYLYSEAPNILGIEIDPNFCQLQQNIIDKYGMKNRIKVLFSDVLDQAEMINSADVIVLNNVFEFFSSVEVQLRIWQFLFETVRKKDTVLVTVPSIEESLSNIDAAIDVQTWVEPVNVDNVRKSAVLKYFPDEDSSDLDDIFMYRVK</sequence>
<evidence type="ECO:0008006" key="3">
    <source>
        <dbReference type="Google" id="ProtNLM"/>
    </source>
</evidence>
<dbReference type="EMBL" id="JAIWYP010000003">
    <property type="protein sequence ID" value="KAH3853372.1"/>
    <property type="molecule type" value="Genomic_DNA"/>
</dbReference>